<feature type="transmembrane region" description="Helical" evidence="5">
    <location>
        <begin position="342"/>
        <end position="362"/>
    </location>
</feature>
<dbReference type="PANTHER" id="PTHR37422">
    <property type="entry name" value="TEICHURONIC ACID BIOSYNTHESIS PROTEIN TUAE"/>
    <property type="match status" value="1"/>
</dbReference>
<feature type="transmembrane region" description="Helical" evidence="5">
    <location>
        <begin position="103"/>
        <end position="122"/>
    </location>
</feature>
<evidence type="ECO:0000256" key="3">
    <source>
        <dbReference type="ARBA" id="ARBA00022989"/>
    </source>
</evidence>
<dbReference type="Proteomes" id="UP000253970">
    <property type="component" value="Unassembled WGS sequence"/>
</dbReference>
<keyword evidence="4 5" id="KW-0472">Membrane</keyword>
<feature type="transmembrane region" description="Helical" evidence="5">
    <location>
        <begin position="225"/>
        <end position="242"/>
    </location>
</feature>
<keyword evidence="2 5" id="KW-0812">Transmembrane</keyword>
<comment type="subcellular location">
    <subcellularLocation>
        <location evidence="1">Membrane</location>
        <topology evidence="1">Multi-pass membrane protein</topology>
    </subcellularLocation>
</comment>
<name>A0A369M4P3_EGGLN</name>
<dbReference type="GO" id="GO:0016020">
    <property type="term" value="C:membrane"/>
    <property type="evidence" value="ECO:0007669"/>
    <property type="project" value="UniProtKB-SubCell"/>
</dbReference>
<dbReference type="InterPro" id="IPR051533">
    <property type="entry name" value="WaaL-like"/>
</dbReference>
<reference evidence="7 8" key="1">
    <citation type="journal article" date="2018" name="Elife">
        <title>Discovery and characterization of a prevalent human gut bacterial enzyme sufficient for the inactivation of a family of plant toxins.</title>
        <authorList>
            <person name="Koppel N."/>
            <person name="Bisanz J.E."/>
            <person name="Pandelia M.E."/>
            <person name="Turnbaugh P.J."/>
            <person name="Balskus E.P."/>
        </authorList>
    </citation>
    <scope>NUCLEOTIDE SEQUENCE [LARGE SCALE GENOMIC DNA]</scope>
    <source>
        <strain evidence="7 8">W1 BHI 6</strain>
    </source>
</reference>
<dbReference type="RefSeq" id="WP_114534600.1">
    <property type="nucleotide sequence ID" value="NZ_JADNER010000002.1"/>
</dbReference>
<dbReference type="AlphaFoldDB" id="A0A369M4P3"/>
<evidence type="ECO:0000313" key="7">
    <source>
        <dbReference type="EMBL" id="RDB66703.1"/>
    </source>
</evidence>
<feature type="transmembrane region" description="Helical" evidence="5">
    <location>
        <begin position="369"/>
        <end position="387"/>
    </location>
</feature>
<feature type="transmembrane region" description="Helical" evidence="5">
    <location>
        <begin position="129"/>
        <end position="152"/>
    </location>
</feature>
<dbReference type="EMBL" id="PPTU01000033">
    <property type="protein sequence ID" value="RDB66703.1"/>
    <property type="molecule type" value="Genomic_DNA"/>
</dbReference>
<dbReference type="PANTHER" id="PTHR37422:SF13">
    <property type="entry name" value="LIPOPOLYSACCHARIDE BIOSYNTHESIS PROTEIN PA4999-RELATED"/>
    <property type="match status" value="1"/>
</dbReference>
<feature type="transmembrane region" description="Helical" evidence="5">
    <location>
        <begin position="249"/>
        <end position="272"/>
    </location>
</feature>
<evidence type="ECO:0000256" key="5">
    <source>
        <dbReference type="SAM" id="Phobius"/>
    </source>
</evidence>
<accession>A0A369M4P3</accession>
<feature type="transmembrane region" description="Helical" evidence="5">
    <location>
        <begin position="78"/>
        <end position="97"/>
    </location>
</feature>
<sequence>MPLFRDKRAERQAVSIGRRLSGVHLEHVLLACCVAGLFCPTQLALVGLGSLTQPLTLLGFLGGICYILLNVKRVTIDAPVFLTTAFVVISLAVTWVSGQFTTLFLQTLFSEAMLCLVVQIALRRDSIIFVKLSFCIIGLYVVANLVFILANISTYPDGFYRSSDPDAMAGVWLLGHKNQLRNWIIPLIALSYLWDIASGRTATVRTLAATVAGILSAYYSDSATTFIVLLVVGIILFAVMSLKRYKTVVLNPVNGTVFAGALFFICVFLRRIPLLGPFVEDLLGRDASFTGRTGIWDRALSGIAENPFGIGYFTTEKSILATNGGYIVNHAHNAYLDTTLKYGVLGLAVFLGLVVCAVRALLKQDNERVRIALSACLVAFLICGIFGELFNSGFAFVLYLCCYSALIGDANAESAQ</sequence>
<evidence type="ECO:0000256" key="2">
    <source>
        <dbReference type="ARBA" id="ARBA00022692"/>
    </source>
</evidence>
<proteinExistence type="predicted"/>
<organism evidence="7 8">
    <name type="scientific">Eggerthella lenta</name>
    <name type="common">Eubacterium lentum</name>
    <dbReference type="NCBI Taxonomy" id="84112"/>
    <lineage>
        <taxon>Bacteria</taxon>
        <taxon>Bacillati</taxon>
        <taxon>Actinomycetota</taxon>
        <taxon>Coriobacteriia</taxon>
        <taxon>Eggerthellales</taxon>
        <taxon>Eggerthellaceae</taxon>
        <taxon>Eggerthella</taxon>
    </lineage>
</organism>
<gene>
    <name evidence="7" type="ORF">C1875_13815</name>
</gene>
<feature type="transmembrane region" description="Helical" evidence="5">
    <location>
        <begin position="28"/>
        <end position="48"/>
    </location>
</feature>
<feature type="domain" description="O-antigen ligase-related" evidence="6">
    <location>
        <begin position="209"/>
        <end position="351"/>
    </location>
</feature>
<evidence type="ECO:0000256" key="4">
    <source>
        <dbReference type="ARBA" id="ARBA00023136"/>
    </source>
</evidence>
<evidence type="ECO:0000256" key="1">
    <source>
        <dbReference type="ARBA" id="ARBA00004141"/>
    </source>
</evidence>
<comment type="caution">
    <text evidence="7">The sequence shown here is derived from an EMBL/GenBank/DDBJ whole genome shotgun (WGS) entry which is preliminary data.</text>
</comment>
<evidence type="ECO:0000259" key="6">
    <source>
        <dbReference type="Pfam" id="PF04932"/>
    </source>
</evidence>
<dbReference type="InterPro" id="IPR007016">
    <property type="entry name" value="O-antigen_ligase-rel_domated"/>
</dbReference>
<feature type="transmembrane region" description="Helical" evidence="5">
    <location>
        <begin position="54"/>
        <end position="71"/>
    </location>
</feature>
<protein>
    <recommendedName>
        <fullName evidence="6">O-antigen ligase-related domain-containing protein</fullName>
    </recommendedName>
</protein>
<evidence type="ECO:0000313" key="8">
    <source>
        <dbReference type="Proteomes" id="UP000253970"/>
    </source>
</evidence>
<dbReference type="Pfam" id="PF04932">
    <property type="entry name" value="Wzy_C"/>
    <property type="match status" value="1"/>
</dbReference>
<keyword evidence="3 5" id="KW-1133">Transmembrane helix</keyword>